<protein>
    <submittedName>
        <fullName evidence="2">Uncharacterized protein</fullName>
    </submittedName>
</protein>
<reference evidence="2 3" key="1">
    <citation type="journal article" date="2015" name="Nature">
        <title>rRNA introns, odd ribosomes, and small enigmatic genomes across a large radiation of phyla.</title>
        <authorList>
            <person name="Brown C.T."/>
            <person name="Hug L.A."/>
            <person name="Thomas B.C."/>
            <person name="Sharon I."/>
            <person name="Castelle C.J."/>
            <person name="Singh A."/>
            <person name="Wilkins M.J."/>
            <person name="Williams K.H."/>
            <person name="Banfield J.F."/>
        </authorList>
    </citation>
    <scope>NUCLEOTIDE SEQUENCE [LARGE SCALE GENOMIC DNA]</scope>
</reference>
<dbReference type="AlphaFoldDB" id="A0A0G0WYI8"/>
<comment type="caution">
    <text evidence="2">The sequence shown here is derived from an EMBL/GenBank/DDBJ whole genome shotgun (WGS) entry which is preliminary data.</text>
</comment>
<sequence length="39" mass="4347">MNRKRIKNVAKEIWASEFGFAVALLGFIVILTAVTVAIR</sequence>
<feature type="transmembrane region" description="Helical" evidence="1">
    <location>
        <begin position="20"/>
        <end position="38"/>
    </location>
</feature>
<name>A0A0G0WYI8_UNCKA</name>
<evidence type="ECO:0000256" key="1">
    <source>
        <dbReference type="SAM" id="Phobius"/>
    </source>
</evidence>
<dbReference type="Proteomes" id="UP000034163">
    <property type="component" value="Unassembled WGS sequence"/>
</dbReference>
<keyword evidence="1" id="KW-1133">Transmembrane helix</keyword>
<accession>A0A0G0WYI8</accession>
<proteinExistence type="predicted"/>
<gene>
    <name evidence="2" type="ORF">UU72_C0005G0004</name>
</gene>
<evidence type="ECO:0000313" key="2">
    <source>
        <dbReference type="EMBL" id="KKS17197.1"/>
    </source>
</evidence>
<keyword evidence="1" id="KW-0812">Transmembrane</keyword>
<keyword evidence="1" id="KW-0472">Membrane</keyword>
<evidence type="ECO:0000313" key="3">
    <source>
        <dbReference type="Proteomes" id="UP000034163"/>
    </source>
</evidence>
<organism evidence="2 3">
    <name type="scientific">candidate division WWE3 bacterium GW2011_GWB1_41_6</name>
    <dbReference type="NCBI Taxonomy" id="1619112"/>
    <lineage>
        <taxon>Bacteria</taxon>
        <taxon>Katanobacteria</taxon>
    </lineage>
</organism>
<dbReference type="EMBL" id="LCBS01000005">
    <property type="protein sequence ID" value="KKS17197.1"/>
    <property type="molecule type" value="Genomic_DNA"/>
</dbReference>